<proteinExistence type="predicted"/>
<dbReference type="FunCoup" id="A0A151ZFX5">
    <property type="interactions" value="425"/>
</dbReference>
<feature type="signal peptide" evidence="1">
    <location>
        <begin position="1"/>
        <end position="18"/>
    </location>
</feature>
<gene>
    <name evidence="2" type="ORF">DLAC_05419</name>
</gene>
<evidence type="ECO:0000313" key="3">
    <source>
        <dbReference type="Proteomes" id="UP000076078"/>
    </source>
</evidence>
<sequence>MLKNIIICSLLLIALVNAKDCLKEDKGFSSGVAIFSVNGVSNGQNGPATFVEFSQITIDYVGQQLFTDYWITEDMKQFQGALYAYNSNQTIYIVANGQCSQQPLSFDIPSGIPKNFTDIGKVKIGKFDTRGLEYNNTAQGYNSVVLYDDVKCAVVSISTENLDLNNPGYTLANYYDFKDTPKYSDFQLPEICYNSGSSSDAKFEIKTNTYQQQSESSAIKLPHVLDFLPKRHN</sequence>
<reference evidence="2 3" key="1">
    <citation type="submission" date="2015-12" db="EMBL/GenBank/DDBJ databases">
        <title>Dictyostelia acquired genes for synthesis and detection of signals that induce cell-type specialization by lateral gene transfer from prokaryotes.</title>
        <authorList>
            <person name="Gloeckner G."/>
            <person name="Schaap P."/>
        </authorList>
    </citation>
    <scope>NUCLEOTIDE SEQUENCE [LARGE SCALE GENOMIC DNA]</scope>
    <source>
        <strain evidence="2 3">TK</strain>
    </source>
</reference>
<dbReference type="Pfam" id="PF25544">
    <property type="entry name" value="Ependymin_amoebozoa"/>
    <property type="match status" value="1"/>
</dbReference>
<evidence type="ECO:0000313" key="2">
    <source>
        <dbReference type="EMBL" id="KYQ92835.1"/>
    </source>
</evidence>
<keyword evidence="1" id="KW-0732">Signal</keyword>
<evidence type="ECO:0000256" key="1">
    <source>
        <dbReference type="SAM" id="SignalP"/>
    </source>
</evidence>
<feature type="chain" id="PRO_5007593336" evidence="1">
    <location>
        <begin position="19"/>
        <end position="233"/>
    </location>
</feature>
<organism evidence="2 3">
    <name type="scientific">Tieghemostelium lacteum</name>
    <name type="common">Slime mold</name>
    <name type="synonym">Dictyostelium lacteum</name>
    <dbReference type="NCBI Taxonomy" id="361077"/>
    <lineage>
        <taxon>Eukaryota</taxon>
        <taxon>Amoebozoa</taxon>
        <taxon>Evosea</taxon>
        <taxon>Eumycetozoa</taxon>
        <taxon>Dictyostelia</taxon>
        <taxon>Dictyosteliales</taxon>
        <taxon>Raperosteliaceae</taxon>
        <taxon>Tieghemostelium</taxon>
    </lineage>
</organism>
<keyword evidence="3" id="KW-1185">Reference proteome</keyword>
<dbReference type="InParanoid" id="A0A151ZFX5"/>
<dbReference type="InterPro" id="IPR040310">
    <property type="entry name" value="DDB_G0292248"/>
</dbReference>
<accession>A0A151ZFX5</accession>
<comment type="caution">
    <text evidence="2">The sequence shown here is derived from an EMBL/GenBank/DDBJ whole genome shotgun (WGS) entry which is preliminary data.</text>
</comment>
<name>A0A151ZFX5_TIELA</name>
<dbReference type="OrthoDB" id="19902at2759"/>
<dbReference type="Proteomes" id="UP000076078">
    <property type="component" value="Unassembled WGS sequence"/>
</dbReference>
<dbReference type="AlphaFoldDB" id="A0A151ZFX5"/>
<dbReference type="EMBL" id="LODT01000028">
    <property type="protein sequence ID" value="KYQ92835.1"/>
    <property type="molecule type" value="Genomic_DNA"/>
</dbReference>
<protein>
    <submittedName>
        <fullName evidence="2">Uncharacterized protein</fullName>
    </submittedName>
</protein>
<dbReference type="OMA" id="TDYWITE"/>
<dbReference type="PANTHER" id="PTHR31648">
    <property type="entry name" value="TRANSMEMBRANE PROTEIN-RELATED"/>
    <property type="match status" value="1"/>
</dbReference>